<proteinExistence type="predicted"/>
<evidence type="ECO:0000313" key="2">
    <source>
        <dbReference type="Proteomes" id="UP000237105"/>
    </source>
</evidence>
<sequence>MSHTHSRATLFYLRSRMHAVSYACCRNLREPIITWYLSRARPHSVMRARRCSGLSRAWTHDIPRIVLVMVFLFGSSTYSEVYSGVPIDISVSLMSDYPF</sequence>
<dbReference type="AlphaFoldDB" id="A0A2P5CD76"/>
<protein>
    <submittedName>
        <fullName evidence="1">Uncharacterized protein</fullName>
    </submittedName>
</protein>
<name>A0A2P5CD76_PARAD</name>
<comment type="caution">
    <text evidence="1">The sequence shown here is derived from an EMBL/GenBank/DDBJ whole genome shotgun (WGS) entry which is preliminary data.</text>
</comment>
<dbReference type="EMBL" id="JXTB01000144">
    <property type="protein sequence ID" value="PON59002.1"/>
    <property type="molecule type" value="Genomic_DNA"/>
</dbReference>
<accession>A0A2P5CD76</accession>
<reference evidence="2" key="1">
    <citation type="submission" date="2016-06" db="EMBL/GenBank/DDBJ databases">
        <title>Parallel loss of symbiosis genes in relatives of nitrogen-fixing non-legume Parasponia.</title>
        <authorList>
            <person name="Van Velzen R."/>
            <person name="Holmer R."/>
            <person name="Bu F."/>
            <person name="Rutten L."/>
            <person name="Van Zeijl A."/>
            <person name="Liu W."/>
            <person name="Santuari L."/>
            <person name="Cao Q."/>
            <person name="Sharma T."/>
            <person name="Shen D."/>
            <person name="Roswanjaya Y."/>
            <person name="Wardhani T."/>
            <person name="Kalhor M.S."/>
            <person name="Jansen J."/>
            <person name="Van den Hoogen J."/>
            <person name="Gungor B."/>
            <person name="Hartog M."/>
            <person name="Hontelez J."/>
            <person name="Verver J."/>
            <person name="Yang W.-C."/>
            <person name="Schijlen E."/>
            <person name="Repin R."/>
            <person name="Schilthuizen M."/>
            <person name="Schranz E."/>
            <person name="Heidstra R."/>
            <person name="Miyata K."/>
            <person name="Fedorova E."/>
            <person name="Kohlen W."/>
            <person name="Bisseling T."/>
            <person name="Smit S."/>
            <person name="Geurts R."/>
        </authorList>
    </citation>
    <scope>NUCLEOTIDE SEQUENCE [LARGE SCALE GENOMIC DNA]</scope>
    <source>
        <strain evidence="2">cv. WU1-14</strain>
    </source>
</reference>
<organism evidence="1 2">
    <name type="scientific">Parasponia andersonii</name>
    <name type="common">Sponia andersonii</name>
    <dbReference type="NCBI Taxonomy" id="3476"/>
    <lineage>
        <taxon>Eukaryota</taxon>
        <taxon>Viridiplantae</taxon>
        <taxon>Streptophyta</taxon>
        <taxon>Embryophyta</taxon>
        <taxon>Tracheophyta</taxon>
        <taxon>Spermatophyta</taxon>
        <taxon>Magnoliopsida</taxon>
        <taxon>eudicotyledons</taxon>
        <taxon>Gunneridae</taxon>
        <taxon>Pentapetalae</taxon>
        <taxon>rosids</taxon>
        <taxon>fabids</taxon>
        <taxon>Rosales</taxon>
        <taxon>Cannabaceae</taxon>
        <taxon>Parasponia</taxon>
    </lineage>
</organism>
<evidence type="ECO:0000313" key="1">
    <source>
        <dbReference type="EMBL" id="PON59002.1"/>
    </source>
</evidence>
<keyword evidence="2" id="KW-1185">Reference proteome</keyword>
<dbReference type="OrthoDB" id="10525066at2759"/>
<dbReference type="Proteomes" id="UP000237105">
    <property type="component" value="Unassembled WGS sequence"/>
</dbReference>
<gene>
    <name evidence="1" type="ORF">PanWU01x14_163170</name>
</gene>